<comment type="caution">
    <text evidence="1">The sequence shown here is derived from an EMBL/GenBank/DDBJ whole genome shotgun (WGS) entry which is preliminary data.</text>
</comment>
<dbReference type="Proteomes" id="UP001066276">
    <property type="component" value="Chromosome 5"/>
</dbReference>
<dbReference type="AlphaFoldDB" id="A0AAV7S1D3"/>
<accession>A0AAV7S1D3</accession>
<name>A0AAV7S1D3_PLEWA</name>
<reference evidence="1" key="1">
    <citation type="journal article" date="2022" name="bioRxiv">
        <title>Sequencing and chromosome-scale assembly of the giantPleurodeles waltlgenome.</title>
        <authorList>
            <person name="Brown T."/>
            <person name="Elewa A."/>
            <person name="Iarovenko S."/>
            <person name="Subramanian E."/>
            <person name="Araus A.J."/>
            <person name="Petzold A."/>
            <person name="Susuki M."/>
            <person name="Suzuki K.-i.T."/>
            <person name="Hayashi T."/>
            <person name="Toyoda A."/>
            <person name="Oliveira C."/>
            <person name="Osipova E."/>
            <person name="Leigh N.D."/>
            <person name="Simon A."/>
            <person name="Yun M.H."/>
        </authorList>
    </citation>
    <scope>NUCLEOTIDE SEQUENCE</scope>
    <source>
        <strain evidence="1">20211129_DDA</strain>
        <tissue evidence="1">Liver</tissue>
    </source>
</reference>
<dbReference type="EMBL" id="JANPWB010000009">
    <property type="protein sequence ID" value="KAJ1158841.1"/>
    <property type="molecule type" value="Genomic_DNA"/>
</dbReference>
<sequence length="142" mass="15069">MRHPSLLFLCHPINPRHRCSSGSDIAVDLMMKTPGAILLLAVLLGSYEALPVEGDNVPECAEKGTISECDPTVIVPCPFAVSADELLTVEEDAISECDAVVFAACPFTVSSDALLTVEEDAMSESDPVVIVKSHSLSSLMHS</sequence>
<keyword evidence="2" id="KW-1185">Reference proteome</keyword>
<protein>
    <submittedName>
        <fullName evidence="1">Uncharacterized protein</fullName>
    </submittedName>
</protein>
<organism evidence="1 2">
    <name type="scientific">Pleurodeles waltl</name>
    <name type="common">Iberian ribbed newt</name>
    <dbReference type="NCBI Taxonomy" id="8319"/>
    <lineage>
        <taxon>Eukaryota</taxon>
        <taxon>Metazoa</taxon>
        <taxon>Chordata</taxon>
        <taxon>Craniata</taxon>
        <taxon>Vertebrata</taxon>
        <taxon>Euteleostomi</taxon>
        <taxon>Amphibia</taxon>
        <taxon>Batrachia</taxon>
        <taxon>Caudata</taxon>
        <taxon>Salamandroidea</taxon>
        <taxon>Salamandridae</taxon>
        <taxon>Pleurodelinae</taxon>
        <taxon>Pleurodeles</taxon>
    </lineage>
</organism>
<evidence type="ECO:0000313" key="1">
    <source>
        <dbReference type="EMBL" id="KAJ1158841.1"/>
    </source>
</evidence>
<evidence type="ECO:0000313" key="2">
    <source>
        <dbReference type="Proteomes" id="UP001066276"/>
    </source>
</evidence>
<proteinExistence type="predicted"/>
<gene>
    <name evidence="1" type="ORF">NDU88_011514</name>
</gene>